<evidence type="ECO:0000256" key="4">
    <source>
        <dbReference type="ARBA" id="ARBA00023136"/>
    </source>
</evidence>
<dbReference type="InterPro" id="IPR003825">
    <property type="entry name" value="Colicin-V_CvpA"/>
</dbReference>
<sequence>MIDLLLLGILILGVLIGLKRGFILQLFHLIGFIVSFIIAIIYYDNLAKHLNLWIPYPELPEDATWAIFIESLPLEKAFYNAVAFALLFFGSKIILQIVASMLDFLTDLPLLSSLNGLLGGVLGFIETYFILFVTLYILALAPLSFVQSNLEQSTIAGFMVEYTPVISNQIKALWFDMYQS</sequence>
<evidence type="ECO:0000313" key="7">
    <source>
        <dbReference type="Proteomes" id="UP001145069"/>
    </source>
</evidence>
<evidence type="ECO:0000313" key="6">
    <source>
        <dbReference type="EMBL" id="MDC3415715.1"/>
    </source>
</evidence>
<keyword evidence="7" id="KW-1185">Reference proteome</keyword>
<keyword evidence="3 5" id="KW-1133">Transmembrane helix</keyword>
<proteinExistence type="predicted"/>
<dbReference type="GO" id="GO:0016020">
    <property type="term" value="C:membrane"/>
    <property type="evidence" value="ECO:0007669"/>
    <property type="project" value="UniProtKB-SubCell"/>
</dbReference>
<evidence type="ECO:0000256" key="5">
    <source>
        <dbReference type="SAM" id="Phobius"/>
    </source>
</evidence>
<dbReference type="Proteomes" id="UP001145069">
    <property type="component" value="Unassembled WGS sequence"/>
</dbReference>
<accession>A0A9X3WAM1</accession>
<dbReference type="EMBL" id="JAMQKC010000001">
    <property type="protein sequence ID" value="MDC3415715.1"/>
    <property type="molecule type" value="Genomic_DNA"/>
</dbReference>
<dbReference type="PANTHER" id="PTHR37306">
    <property type="entry name" value="COLICIN V PRODUCTION PROTEIN"/>
    <property type="match status" value="1"/>
</dbReference>
<evidence type="ECO:0000256" key="3">
    <source>
        <dbReference type="ARBA" id="ARBA00022989"/>
    </source>
</evidence>
<feature type="transmembrane region" description="Helical" evidence="5">
    <location>
        <begin position="118"/>
        <end position="141"/>
    </location>
</feature>
<feature type="transmembrane region" description="Helical" evidence="5">
    <location>
        <begin position="77"/>
        <end position="98"/>
    </location>
</feature>
<dbReference type="GO" id="GO:0009403">
    <property type="term" value="P:toxin biosynthetic process"/>
    <property type="evidence" value="ECO:0007669"/>
    <property type="project" value="InterPro"/>
</dbReference>
<evidence type="ECO:0000256" key="2">
    <source>
        <dbReference type="ARBA" id="ARBA00022692"/>
    </source>
</evidence>
<dbReference type="Pfam" id="PF02674">
    <property type="entry name" value="Colicin_V"/>
    <property type="match status" value="1"/>
</dbReference>
<name>A0A9X3WAM1_9BACI</name>
<gene>
    <name evidence="6" type="ORF">NC799_02170</name>
</gene>
<dbReference type="PANTHER" id="PTHR37306:SF1">
    <property type="entry name" value="COLICIN V PRODUCTION PROTEIN"/>
    <property type="match status" value="1"/>
</dbReference>
<comment type="caution">
    <text evidence="6">The sequence shown here is derived from an EMBL/GenBank/DDBJ whole genome shotgun (WGS) entry which is preliminary data.</text>
</comment>
<reference evidence="6" key="1">
    <citation type="submission" date="2022-06" db="EMBL/GenBank/DDBJ databases">
        <title>Aquibacillus sp. a new bacterium isolated from soil saline samples.</title>
        <authorList>
            <person name="Galisteo C."/>
            <person name="De La Haba R."/>
            <person name="Sanchez-Porro C."/>
            <person name="Ventosa A."/>
        </authorList>
    </citation>
    <scope>NUCLEOTIDE SEQUENCE</scope>
    <source>
        <strain evidence="6">3ASR75-54</strain>
    </source>
</reference>
<evidence type="ECO:0000256" key="1">
    <source>
        <dbReference type="ARBA" id="ARBA00004141"/>
    </source>
</evidence>
<protein>
    <submittedName>
        <fullName evidence="6">CvpA family protein</fullName>
    </submittedName>
</protein>
<dbReference type="AlphaFoldDB" id="A0A9X3WAM1"/>
<keyword evidence="2 5" id="KW-0812">Transmembrane</keyword>
<dbReference type="RefSeq" id="WP_272444671.1">
    <property type="nucleotide sequence ID" value="NZ_JAMQKC010000001.1"/>
</dbReference>
<comment type="subcellular location">
    <subcellularLocation>
        <location evidence="1">Membrane</location>
        <topology evidence="1">Multi-pass membrane protein</topology>
    </subcellularLocation>
</comment>
<feature type="transmembrane region" description="Helical" evidence="5">
    <location>
        <begin position="27"/>
        <end position="43"/>
    </location>
</feature>
<organism evidence="6 7">
    <name type="scientific">Aquibacillus salsiterrae</name>
    <dbReference type="NCBI Taxonomy" id="2950439"/>
    <lineage>
        <taxon>Bacteria</taxon>
        <taxon>Bacillati</taxon>
        <taxon>Bacillota</taxon>
        <taxon>Bacilli</taxon>
        <taxon>Bacillales</taxon>
        <taxon>Bacillaceae</taxon>
        <taxon>Aquibacillus</taxon>
    </lineage>
</organism>
<keyword evidence="4 5" id="KW-0472">Membrane</keyword>